<dbReference type="InterPro" id="IPR036525">
    <property type="entry name" value="Tubulin/FtsZ_GTPase_sf"/>
</dbReference>
<feature type="domain" description="DML1/Misato tubulin" evidence="8">
    <location>
        <begin position="185"/>
        <end position="360"/>
    </location>
</feature>
<evidence type="ECO:0000256" key="4">
    <source>
        <dbReference type="ARBA" id="ARBA00014097"/>
    </source>
</evidence>
<evidence type="ECO:0000256" key="1">
    <source>
        <dbReference type="ARBA" id="ARBA00003757"/>
    </source>
</evidence>
<accession>A0A2P7YKE7</accession>
<dbReference type="GO" id="GO:0007005">
    <property type="term" value="P:mitochondrion organization"/>
    <property type="evidence" value="ECO:0007669"/>
    <property type="project" value="InterPro"/>
</dbReference>
<dbReference type="InterPro" id="IPR019605">
    <property type="entry name" value="Misato_II_tubulin-like"/>
</dbReference>
<proteinExistence type="inferred from homology"/>
<reference evidence="9 10" key="1">
    <citation type="submission" date="2018-03" db="EMBL/GenBank/DDBJ databases">
        <title>Candida pseudohaemulonii genome assembly and annotation.</title>
        <authorList>
            <person name="Munoz J.F."/>
            <person name="Gade L.G."/>
            <person name="Chow N.A."/>
            <person name="Litvintseva A.P."/>
            <person name="Loparev V.N."/>
            <person name="Cuomo C.A."/>
        </authorList>
    </citation>
    <scope>NUCLEOTIDE SEQUENCE [LARGE SCALE GENOMIC DNA]</scope>
    <source>
        <strain evidence="9 10">B12108</strain>
    </source>
</reference>
<organism evidence="9 10">
    <name type="scientific">Candidozyma pseudohaemuli</name>
    <dbReference type="NCBI Taxonomy" id="418784"/>
    <lineage>
        <taxon>Eukaryota</taxon>
        <taxon>Fungi</taxon>
        <taxon>Dikarya</taxon>
        <taxon>Ascomycota</taxon>
        <taxon>Saccharomycotina</taxon>
        <taxon>Pichiomycetes</taxon>
        <taxon>Metschnikowiaceae</taxon>
        <taxon>Candidozyma</taxon>
    </lineage>
</organism>
<evidence type="ECO:0000256" key="2">
    <source>
        <dbReference type="ARBA" id="ARBA00004173"/>
    </source>
</evidence>
<dbReference type="Gene3D" id="3.40.50.1440">
    <property type="entry name" value="Tubulin/FtsZ, GTPase domain"/>
    <property type="match status" value="1"/>
</dbReference>
<comment type="similarity">
    <text evidence="3">Belongs to the misato family.</text>
</comment>
<dbReference type="AlphaFoldDB" id="A0A2P7YKE7"/>
<keyword evidence="6" id="KW-0496">Mitochondrion</keyword>
<evidence type="ECO:0000313" key="9">
    <source>
        <dbReference type="EMBL" id="PSK36420.1"/>
    </source>
</evidence>
<evidence type="ECO:0000259" key="7">
    <source>
        <dbReference type="Pfam" id="PF10644"/>
    </source>
</evidence>
<dbReference type="OrthoDB" id="271881at2759"/>
<evidence type="ECO:0000256" key="5">
    <source>
        <dbReference type="ARBA" id="ARBA00022030"/>
    </source>
</evidence>
<keyword evidence="10" id="KW-1185">Reference proteome</keyword>
<comment type="caution">
    <text evidence="9">The sequence shown here is derived from an EMBL/GenBank/DDBJ whole genome shotgun (WGS) entry which is preliminary data.</text>
</comment>
<evidence type="ECO:0000313" key="10">
    <source>
        <dbReference type="Proteomes" id="UP000241107"/>
    </source>
</evidence>
<dbReference type="GO" id="GO:0005739">
    <property type="term" value="C:mitochondrion"/>
    <property type="evidence" value="ECO:0007669"/>
    <property type="project" value="UniProtKB-SubCell"/>
</dbReference>
<comment type="function">
    <text evidence="1">Involved in the partitioning of the mitochondrial organelle and mitochondrial DNA (mtDNA) inheritance.</text>
</comment>
<comment type="subcellular location">
    <subcellularLocation>
        <location evidence="2">Mitochondrion</location>
    </subcellularLocation>
</comment>
<dbReference type="RefSeq" id="XP_024712525.1">
    <property type="nucleotide sequence ID" value="XM_024859223.1"/>
</dbReference>
<dbReference type="InterPro" id="IPR029209">
    <property type="entry name" value="DML1/Misato_tubulin"/>
</dbReference>
<dbReference type="PANTHER" id="PTHR13391">
    <property type="entry name" value="MITOCHONDRIAL DISTRIBUTION REGULATOR MISATO"/>
    <property type="match status" value="1"/>
</dbReference>
<gene>
    <name evidence="9" type="ORF">C7M61_003891</name>
</gene>
<dbReference type="GeneID" id="36567279"/>
<feature type="domain" description="Misato Segment II tubulin-like" evidence="7">
    <location>
        <begin position="69"/>
        <end position="175"/>
    </location>
</feature>
<dbReference type="Pfam" id="PF10644">
    <property type="entry name" value="Misat_Tub_SegII"/>
    <property type="match status" value="1"/>
</dbReference>
<dbReference type="Pfam" id="PF14881">
    <property type="entry name" value="Tubulin_3"/>
    <property type="match status" value="1"/>
</dbReference>
<dbReference type="Proteomes" id="UP000241107">
    <property type="component" value="Unassembled WGS sequence"/>
</dbReference>
<evidence type="ECO:0000256" key="6">
    <source>
        <dbReference type="ARBA" id="ARBA00023128"/>
    </source>
</evidence>
<dbReference type="EMBL" id="PYFQ01000011">
    <property type="protein sequence ID" value="PSK36420.1"/>
    <property type="molecule type" value="Genomic_DNA"/>
</dbReference>
<dbReference type="InterPro" id="IPR049942">
    <property type="entry name" value="DML1/Misato"/>
</dbReference>
<evidence type="ECO:0000259" key="8">
    <source>
        <dbReference type="Pfam" id="PF14881"/>
    </source>
</evidence>
<dbReference type="SUPFAM" id="SSF52490">
    <property type="entry name" value="Tubulin nucleotide-binding domain-like"/>
    <property type="match status" value="1"/>
</dbReference>
<protein>
    <recommendedName>
        <fullName evidence="4">Protein DML1</fullName>
    </recommendedName>
    <alternativeName>
        <fullName evidence="5">Protein dml1</fullName>
    </alternativeName>
</protein>
<evidence type="ECO:0000256" key="3">
    <source>
        <dbReference type="ARBA" id="ARBA00008507"/>
    </source>
</evidence>
<dbReference type="VEuPathDB" id="FungiDB:C7M61_003891"/>
<sequence>MSMLSERWGIRELNWPQIYFILNASDCTRSSNARINGDLPLHSSDDPLWSTKTFKKKLLRIIDQFCLMQEVISIAASSSLGHLCTHLYNVQESYIPYLKKTKITHQNDIFLEPSKQNGRVNYYPRAINVQLNGGFGFLGKYTFQDPSIDLSAFDGIELEKKPRVDKNVYQQSLDEGKPTDNLMLNIENTKFFTDYNKLIYRPYSLLSIEDYTHPEGTHKHFERYKFDSFKIGAEEYKNYEDDVDESFRKLLESLDNIQGVSLFSELDNGWSGFTNEMLVHLRDEYFNNGVSSKYNLWCYAIGSKSFTKQDTLTRIKGLIELSKNSSLLFPLGIDQQLSLLLSTFHPESLWHRGLVHAYFVNSIWSTNNQSEGKTTMAEYEANLLRGYHKRNIVNEIRLNEVETNTGTTVIDDPRIIEAVLRGEAPPKKELRQLDLNLLSNSSSSKRFFSQYIIPDNEKLKEKLDGKVCVNKDIGKLTSLDSSPAVFETDNLYTEFAQSTGLKDHLKQYRQIIQRVRAPKDIEIVGDKQELIEDISYLIDEYTQGYELEEESD</sequence>
<name>A0A2P7YKE7_9ASCO</name>
<dbReference type="PANTHER" id="PTHR13391:SF0">
    <property type="entry name" value="PROTEIN MISATO HOMOLOG 1"/>
    <property type="match status" value="1"/>
</dbReference>